<keyword evidence="2" id="KW-1185">Reference proteome</keyword>
<gene>
    <name evidence="1" type="ORF">CHS0354_027802</name>
</gene>
<accession>A0AAE0T1A2</accession>
<evidence type="ECO:0000313" key="1">
    <source>
        <dbReference type="EMBL" id="KAK3601564.1"/>
    </source>
</evidence>
<evidence type="ECO:0000313" key="2">
    <source>
        <dbReference type="Proteomes" id="UP001195483"/>
    </source>
</evidence>
<name>A0AAE0T1A2_9BIVA</name>
<organism evidence="1 2">
    <name type="scientific">Potamilus streckersoni</name>
    <dbReference type="NCBI Taxonomy" id="2493646"/>
    <lineage>
        <taxon>Eukaryota</taxon>
        <taxon>Metazoa</taxon>
        <taxon>Spiralia</taxon>
        <taxon>Lophotrochozoa</taxon>
        <taxon>Mollusca</taxon>
        <taxon>Bivalvia</taxon>
        <taxon>Autobranchia</taxon>
        <taxon>Heteroconchia</taxon>
        <taxon>Palaeoheterodonta</taxon>
        <taxon>Unionida</taxon>
        <taxon>Unionoidea</taxon>
        <taxon>Unionidae</taxon>
        <taxon>Ambleminae</taxon>
        <taxon>Lampsilini</taxon>
        <taxon>Potamilus</taxon>
    </lineage>
</organism>
<dbReference type="AlphaFoldDB" id="A0AAE0T1A2"/>
<sequence length="77" mass="8689">MAAKRIMADCDAVNNQFAYGAGKGLQGMKYEDWSFGYCGKNTISYVLDTATYQYAVTKSYTDYSTNNQAVSSRYKYE</sequence>
<dbReference type="Proteomes" id="UP001195483">
    <property type="component" value="Unassembled WGS sequence"/>
</dbReference>
<dbReference type="EMBL" id="JAEAOA010001685">
    <property type="protein sequence ID" value="KAK3601564.1"/>
    <property type="molecule type" value="Genomic_DNA"/>
</dbReference>
<reference evidence="1" key="3">
    <citation type="submission" date="2023-05" db="EMBL/GenBank/DDBJ databases">
        <authorList>
            <person name="Smith C.H."/>
        </authorList>
    </citation>
    <scope>NUCLEOTIDE SEQUENCE</scope>
    <source>
        <strain evidence="1">CHS0354</strain>
        <tissue evidence="1">Mantle</tissue>
    </source>
</reference>
<proteinExistence type="predicted"/>
<protein>
    <submittedName>
        <fullName evidence="1">Uncharacterized protein</fullName>
    </submittedName>
</protein>
<comment type="caution">
    <text evidence="1">The sequence shown here is derived from an EMBL/GenBank/DDBJ whole genome shotgun (WGS) entry which is preliminary data.</text>
</comment>
<reference evidence="1" key="1">
    <citation type="journal article" date="2021" name="Genome Biol. Evol.">
        <title>A High-Quality Reference Genome for a Parasitic Bivalve with Doubly Uniparental Inheritance (Bivalvia: Unionida).</title>
        <authorList>
            <person name="Smith C.H."/>
        </authorList>
    </citation>
    <scope>NUCLEOTIDE SEQUENCE</scope>
    <source>
        <strain evidence="1">CHS0354</strain>
    </source>
</reference>
<reference evidence="1" key="2">
    <citation type="journal article" date="2021" name="Genome Biol. Evol.">
        <title>Developing a high-quality reference genome for a parasitic bivalve with doubly uniparental inheritance (Bivalvia: Unionida).</title>
        <authorList>
            <person name="Smith C.H."/>
        </authorList>
    </citation>
    <scope>NUCLEOTIDE SEQUENCE</scope>
    <source>
        <strain evidence="1">CHS0354</strain>
        <tissue evidence="1">Mantle</tissue>
    </source>
</reference>